<accession>A0A916RWN7</accession>
<protein>
    <recommendedName>
        <fullName evidence="2">Probable transposase IS891/IS1136/IS1341 domain-containing protein</fullName>
    </recommendedName>
</protein>
<feature type="region of interest" description="Disordered" evidence="1">
    <location>
        <begin position="284"/>
        <end position="305"/>
    </location>
</feature>
<evidence type="ECO:0000313" key="3">
    <source>
        <dbReference type="EMBL" id="GGA71227.1"/>
    </source>
</evidence>
<dbReference type="Pfam" id="PF01385">
    <property type="entry name" value="OrfB_IS605"/>
    <property type="match status" value="1"/>
</dbReference>
<feature type="domain" description="Probable transposase IS891/IS1136/IS1341" evidence="2">
    <location>
        <begin position="242"/>
        <end position="371"/>
    </location>
</feature>
<organism evidence="3 4">
    <name type="scientific">Ornithinibacillus halotolerans</name>
    <dbReference type="NCBI Taxonomy" id="1274357"/>
    <lineage>
        <taxon>Bacteria</taxon>
        <taxon>Bacillati</taxon>
        <taxon>Bacillota</taxon>
        <taxon>Bacilli</taxon>
        <taxon>Bacillales</taxon>
        <taxon>Bacillaceae</taxon>
        <taxon>Ornithinibacillus</taxon>
    </lineage>
</organism>
<dbReference type="EMBL" id="BMEY01000006">
    <property type="protein sequence ID" value="GGA71227.1"/>
    <property type="molecule type" value="Genomic_DNA"/>
</dbReference>
<evidence type="ECO:0000256" key="1">
    <source>
        <dbReference type="SAM" id="MobiDB-lite"/>
    </source>
</evidence>
<gene>
    <name evidence="3" type="ORF">GCM10008025_13880</name>
</gene>
<evidence type="ECO:0000313" key="4">
    <source>
        <dbReference type="Proteomes" id="UP000613512"/>
    </source>
</evidence>
<dbReference type="Proteomes" id="UP000613512">
    <property type="component" value="Unassembled WGS sequence"/>
</dbReference>
<keyword evidence="4" id="KW-1185">Reference proteome</keyword>
<comment type="caution">
    <text evidence="3">The sequence shown here is derived from an EMBL/GenBank/DDBJ whole genome shotgun (WGS) entry which is preliminary data.</text>
</comment>
<reference evidence="3" key="1">
    <citation type="journal article" date="2014" name="Int. J. Syst. Evol. Microbiol.">
        <title>Complete genome sequence of Corynebacterium casei LMG S-19264T (=DSM 44701T), isolated from a smear-ripened cheese.</title>
        <authorList>
            <consortium name="US DOE Joint Genome Institute (JGI-PGF)"/>
            <person name="Walter F."/>
            <person name="Albersmeier A."/>
            <person name="Kalinowski J."/>
            <person name="Ruckert C."/>
        </authorList>
    </citation>
    <scope>NUCLEOTIDE SEQUENCE</scope>
    <source>
        <strain evidence="3">CGMCC 1.12408</strain>
    </source>
</reference>
<reference evidence="3" key="2">
    <citation type="submission" date="2020-09" db="EMBL/GenBank/DDBJ databases">
        <authorList>
            <person name="Sun Q."/>
            <person name="Zhou Y."/>
        </authorList>
    </citation>
    <scope>NUCLEOTIDE SEQUENCE</scope>
    <source>
        <strain evidence="3">CGMCC 1.12408</strain>
    </source>
</reference>
<name>A0A916RWN7_9BACI</name>
<proteinExistence type="predicted"/>
<dbReference type="AlphaFoldDB" id="A0A916RWN7"/>
<evidence type="ECO:0000259" key="2">
    <source>
        <dbReference type="Pfam" id="PF01385"/>
    </source>
</evidence>
<feature type="compositionally biased region" description="Basic and acidic residues" evidence="1">
    <location>
        <begin position="284"/>
        <end position="295"/>
    </location>
</feature>
<dbReference type="InterPro" id="IPR001959">
    <property type="entry name" value="Transposase"/>
</dbReference>
<sequence length="510" mass="60590">MRINNNPTFIVELKLSTELWQCHILDKRLEIARKMYNSTLAYALKQIQLMKESKQYRKTIHDYRQTKALLSKTKNKELAQLYKNELSALRKRLQEIRKSYHLTKYGLHRIIAKHQRNYKTHIDSFTAQKIADAIYRSLEGVLFRGYRAHFKKFGTLTSVEGKSNKTGIRYKREENKLYWNGLVIPVIIRKNDLFAEEVLSSHRIKFCRIVRKVIRGKHVFYLQLVMDGTPPPKRVKKTGQFRHQPTPNGRVGIDIGTSTIAVSSDDEVFLKPLAPRVRQFDQEKRRLSRKLDRSRRSMNPQNFNRDGTIKKGIKLAWKRSNTYMKTLFKLKELYRKRSMYVKEQHSRLANHILSLGDEVYVEKMSFKGLARRAKETKVNKFGKFQRKGRFGKSIGSYAPALFLGILKRKLIYIGKELHEINTYTFKASQYNHLTDTYQKRKLHQRWIYINKHRIQRDLYSAFLLMNCDSNLQQTNRERCKRTFEKFVILHHEHKNLLKNQLTKYPTSMGI</sequence>